<gene>
    <name evidence="1" type="ORF">MAPG_02219</name>
</gene>
<dbReference type="VEuPathDB" id="FungiDB:MAPG_02219"/>
<sequence>MSTKITEPAILYAACRLSSSSASAGSFDLLGTNSHRSPHIHFIPARFTRYLVLGPVSRCGLSYCAHADILLRKPPRRRFPRRVARRSERRRVCPLLFPFHSRPHARICAPSKQGPRQGAGACDAAVGEAEINAGWTKNSPMSQCYGMWHCSIEPGQSGSLRTSHAICDSPMAMEKG</sequence>
<dbReference type="EMBL" id="ADBL01000567">
    <property type="status" value="NOT_ANNOTATED_CDS"/>
    <property type="molecule type" value="Genomic_DNA"/>
</dbReference>
<keyword evidence="3" id="KW-1185">Reference proteome</keyword>
<reference evidence="2" key="5">
    <citation type="submission" date="2015-06" db="UniProtKB">
        <authorList>
            <consortium name="EnsemblFungi"/>
        </authorList>
    </citation>
    <scope>IDENTIFICATION</scope>
    <source>
        <strain evidence="2">ATCC 64411</strain>
    </source>
</reference>
<name>A0A0C4DQS3_MAGP6</name>
<reference evidence="2" key="4">
    <citation type="journal article" date="2015" name="G3 (Bethesda)">
        <title>Genome sequences of three phytopathogenic species of the Magnaporthaceae family of fungi.</title>
        <authorList>
            <person name="Okagaki L.H."/>
            <person name="Nunes C.C."/>
            <person name="Sailsbery J."/>
            <person name="Clay B."/>
            <person name="Brown D."/>
            <person name="John T."/>
            <person name="Oh Y."/>
            <person name="Young N."/>
            <person name="Fitzgerald M."/>
            <person name="Haas B.J."/>
            <person name="Zeng Q."/>
            <person name="Young S."/>
            <person name="Adiconis X."/>
            <person name="Fan L."/>
            <person name="Levin J.Z."/>
            <person name="Mitchell T.K."/>
            <person name="Okubara P.A."/>
            <person name="Farman M.L."/>
            <person name="Kohn L.M."/>
            <person name="Birren B."/>
            <person name="Ma L.-J."/>
            <person name="Dean R.A."/>
        </authorList>
    </citation>
    <scope>NUCLEOTIDE SEQUENCE</scope>
    <source>
        <strain evidence="2">ATCC 64411 / 73-15</strain>
    </source>
</reference>
<evidence type="ECO:0000313" key="3">
    <source>
        <dbReference type="Proteomes" id="UP000011715"/>
    </source>
</evidence>
<accession>A0A0C4DQS3</accession>
<protein>
    <submittedName>
        <fullName evidence="1 2">Uncharacterized protein</fullName>
    </submittedName>
</protein>
<dbReference type="EnsemblFungi" id="MAPG_02219T0">
    <property type="protein sequence ID" value="MAPG_02219T0"/>
    <property type="gene ID" value="MAPG_02219"/>
</dbReference>
<evidence type="ECO:0000313" key="2">
    <source>
        <dbReference type="EnsemblFungi" id="MAPG_02219T0"/>
    </source>
</evidence>
<dbReference type="EMBL" id="GL876967">
    <property type="protein sequence ID" value="KLU83154.1"/>
    <property type="molecule type" value="Genomic_DNA"/>
</dbReference>
<dbReference type="AlphaFoldDB" id="A0A0C4DQS3"/>
<evidence type="ECO:0000313" key="1">
    <source>
        <dbReference type="EMBL" id="KLU83154.1"/>
    </source>
</evidence>
<reference evidence="3" key="1">
    <citation type="submission" date="2010-05" db="EMBL/GenBank/DDBJ databases">
        <title>The genome sequence of Magnaporthe poae strain ATCC 64411.</title>
        <authorList>
            <person name="Ma L.-J."/>
            <person name="Dead R."/>
            <person name="Young S."/>
            <person name="Zeng Q."/>
            <person name="Koehrsen M."/>
            <person name="Alvarado L."/>
            <person name="Berlin A."/>
            <person name="Chapman S.B."/>
            <person name="Chen Z."/>
            <person name="Freedman E."/>
            <person name="Gellesch M."/>
            <person name="Goldberg J."/>
            <person name="Griggs A."/>
            <person name="Gujja S."/>
            <person name="Heilman E.R."/>
            <person name="Heiman D."/>
            <person name="Hepburn T."/>
            <person name="Howarth C."/>
            <person name="Jen D."/>
            <person name="Larson L."/>
            <person name="Mehta T."/>
            <person name="Neiman D."/>
            <person name="Pearson M."/>
            <person name="Roberts A."/>
            <person name="Saif S."/>
            <person name="Shea T."/>
            <person name="Shenoy N."/>
            <person name="Sisk P."/>
            <person name="Stolte C."/>
            <person name="Sykes S."/>
            <person name="Walk T."/>
            <person name="White J."/>
            <person name="Yandava C."/>
            <person name="Haas B."/>
            <person name="Nusbaum C."/>
            <person name="Birren B."/>
        </authorList>
    </citation>
    <scope>NUCLEOTIDE SEQUENCE [LARGE SCALE GENOMIC DNA]</scope>
    <source>
        <strain evidence="3">ATCC 64411 / 73-15</strain>
    </source>
</reference>
<reference evidence="1" key="2">
    <citation type="submission" date="2010-05" db="EMBL/GenBank/DDBJ databases">
        <title>The Genome Sequence of Magnaporthe poae strain ATCC 64411.</title>
        <authorList>
            <consortium name="The Broad Institute Genome Sequencing Platform"/>
            <consortium name="Broad Institute Genome Sequencing Center for Infectious Disease"/>
            <person name="Ma L.-J."/>
            <person name="Dead R."/>
            <person name="Young S."/>
            <person name="Zeng Q."/>
            <person name="Koehrsen M."/>
            <person name="Alvarado L."/>
            <person name="Berlin A."/>
            <person name="Chapman S.B."/>
            <person name="Chen Z."/>
            <person name="Freedman E."/>
            <person name="Gellesch M."/>
            <person name="Goldberg J."/>
            <person name="Griggs A."/>
            <person name="Gujja S."/>
            <person name="Heilman E.R."/>
            <person name="Heiman D."/>
            <person name="Hepburn T."/>
            <person name="Howarth C."/>
            <person name="Jen D."/>
            <person name="Larson L."/>
            <person name="Mehta T."/>
            <person name="Neiman D."/>
            <person name="Pearson M."/>
            <person name="Roberts A."/>
            <person name="Saif S."/>
            <person name="Shea T."/>
            <person name="Shenoy N."/>
            <person name="Sisk P."/>
            <person name="Stolte C."/>
            <person name="Sykes S."/>
            <person name="Walk T."/>
            <person name="White J."/>
            <person name="Yandava C."/>
            <person name="Haas B."/>
            <person name="Nusbaum C."/>
            <person name="Birren B."/>
        </authorList>
    </citation>
    <scope>NUCLEOTIDE SEQUENCE</scope>
    <source>
        <strain evidence="1">ATCC 64411</strain>
    </source>
</reference>
<organism evidence="2 3">
    <name type="scientific">Magnaporthiopsis poae (strain ATCC 64411 / 73-15)</name>
    <name type="common">Kentucky bluegrass fungus</name>
    <name type="synonym">Magnaporthe poae</name>
    <dbReference type="NCBI Taxonomy" id="644358"/>
    <lineage>
        <taxon>Eukaryota</taxon>
        <taxon>Fungi</taxon>
        <taxon>Dikarya</taxon>
        <taxon>Ascomycota</taxon>
        <taxon>Pezizomycotina</taxon>
        <taxon>Sordariomycetes</taxon>
        <taxon>Sordariomycetidae</taxon>
        <taxon>Magnaporthales</taxon>
        <taxon>Magnaporthaceae</taxon>
        <taxon>Magnaporthiopsis</taxon>
    </lineage>
</organism>
<reference evidence="1" key="3">
    <citation type="submission" date="2011-03" db="EMBL/GenBank/DDBJ databases">
        <title>Annotation of Magnaporthe poae ATCC 64411.</title>
        <authorList>
            <person name="Ma L.-J."/>
            <person name="Dead R."/>
            <person name="Young S.K."/>
            <person name="Zeng Q."/>
            <person name="Gargeya S."/>
            <person name="Fitzgerald M."/>
            <person name="Haas B."/>
            <person name="Abouelleil A."/>
            <person name="Alvarado L."/>
            <person name="Arachchi H.M."/>
            <person name="Berlin A."/>
            <person name="Brown A."/>
            <person name="Chapman S.B."/>
            <person name="Chen Z."/>
            <person name="Dunbar C."/>
            <person name="Freedman E."/>
            <person name="Gearin G."/>
            <person name="Gellesch M."/>
            <person name="Goldberg J."/>
            <person name="Griggs A."/>
            <person name="Gujja S."/>
            <person name="Heiman D."/>
            <person name="Howarth C."/>
            <person name="Larson L."/>
            <person name="Lui A."/>
            <person name="MacDonald P.J.P."/>
            <person name="Mehta T."/>
            <person name="Montmayeur A."/>
            <person name="Murphy C."/>
            <person name="Neiman D."/>
            <person name="Pearson M."/>
            <person name="Priest M."/>
            <person name="Roberts A."/>
            <person name="Saif S."/>
            <person name="Shea T."/>
            <person name="Shenoy N."/>
            <person name="Sisk P."/>
            <person name="Stolte C."/>
            <person name="Sykes S."/>
            <person name="Yandava C."/>
            <person name="Wortman J."/>
            <person name="Nusbaum C."/>
            <person name="Birren B."/>
        </authorList>
    </citation>
    <scope>NUCLEOTIDE SEQUENCE</scope>
    <source>
        <strain evidence="1">ATCC 64411</strain>
    </source>
</reference>
<dbReference type="Proteomes" id="UP000011715">
    <property type="component" value="Unassembled WGS sequence"/>
</dbReference>
<proteinExistence type="predicted"/>